<dbReference type="NCBIfam" id="TIGR00263">
    <property type="entry name" value="trpB"/>
    <property type="match status" value="1"/>
</dbReference>
<keyword evidence="5 11" id="KW-0028">Amino-acid biosynthesis</keyword>
<evidence type="ECO:0000256" key="5">
    <source>
        <dbReference type="ARBA" id="ARBA00022605"/>
    </source>
</evidence>
<evidence type="ECO:0000313" key="13">
    <source>
        <dbReference type="Proteomes" id="UP000044026"/>
    </source>
</evidence>
<dbReference type="Proteomes" id="UP000044026">
    <property type="component" value="Unassembled WGS sequence"/>
</dbReference>
<dbReference type="InterPro" id="IPR036052">
    <property type="entry name" value="TrpB-like_PALP_sf"/>
</dbReference>
<dbReference type="GO" id="GO:0004834">
    <property type="term" value="F:tryptophan synthase activity"/>
    <property type="evidence" value="ECO:0007669"/>
    <property type="project" value="UniProtKB-UniRule"/>
</dbReference>
<comment type="function">
    <text evidence="11">The beta subunit is responsible for the synthesis of L-tryptophan from indole and L-serine.</text>
</comment>
<dbReference type="InterPro" id="IPR006653">
    <property type="entry name" value="Trp_synth_b_CS"/>
</dbReference>
<dbReference type="GeneID" id="69579816"/>
<keyword evidence="9 11" id="KW-0456">Lyase</keyword>
<keyword evidence="6 11" id="KW-0822">Tryptophan biosynthesis</keyword>
<dbReference type="CDD" id="cd06446">
    <property type="entry name" value="Trp-synth_B"/>
    <property type="match status" value="1"/>
</dbReference>
<comment type="subunit">
    <text evidence="4 11">Tetramer of two alpha and two beta chains.</text>
</comment>
<accession>A0A0B7H1N1</accession>
<evidence type="ECO:0000256" key="9">
    <source>
        <dbReference type="ARBA" id="ARBA00023239"/>
    </source>
</evidence>
<reference evidence="12 13" key="1">
    <citation type="submission" date="2015-01" db="EMBL/GenBank/DDBJ databases">
        <authorList>
            <person name="Xiang T."/>
            <person name="Song Y."/>
            <person name="Huang L."/>
            <person name="Wang B."/>
            <person name="Wu P."/>
        </authorList>
    </citation>
    <scope>NUCLEOTIDE SEQUENCE [LARGE SCALE GENOMIC DNA]</scope>
    <source>
        <strain evidence="12 13">Cc12</strain>
    </source>
</reference>
<dbReference type="PIRSF" id="PIRSF001413">
    <property type="entry name" value="Trp_syn_beta"/>
    <property type="match status" value="1"/>
</dbReference>
<dbReference type="FunFam" id="3.40.50.1100:FF:000004">
    <property type="entry name" value="Tryptophan synthase beta chain"/>
    <property type="match status" value="1"/>
</dbReference>
<dbReference type="PROSITE" id="PS00168">
    <property type="entry name" value="TRP_SYNTHASE_BETA"/>
    <property type="match status" value="1"/>
</dbReference>
<dbReference type="PANTHER" id="PTHR48077">
    <property type="entry name" value="TRYPTOPHAN SYNTHASE-RELATED"/>
    <property type="match status" value="1"/>
</dbReference>
<evidence type="ECO:0000313" key="12">
    <source>
        <dbReference type="EMBL" id="CEN33255.1"/>
    </source>
</evidence>
<evidence type="ECO:0000256" key="2">
    <source>
        <dbReference type="ARBA" id="ARBA00004733"/>
    </source>
</evidence>
<dbReference type="PANTHER" id="PTHR48077:SF3">
    <property type="entry name" value="TRYPTOPHAN SYNTHASE"/>
    <property type="match status" value="1"/>
</dbReference>
<evidence type="ECO:0000256" key="8">
    <source>
        <dbReference type="ARBA" id="ARBA00023141"/>
    </source>
</evidence>
<dbReference type="EMBL" id="CDOE01000032">
    <property type="protein sequence ID" value="CEN33255.1"/>
    <property type="molecule type" value="Genomic_DNA"/>
</dbReference>
<dbReference type="RefSeq" id="WP_082025274.1">
    <property type="nucleotide sequence ID" value="NZ_CP022382.1"/>
</dbReference>
<comment type="catalytic activity">
    <reaction evidence="10 11">
        <text>(1S,2R)-1-C-(indol-3-yl)glycerol 3-phosphate + L-serine = D-glyceraldehyde 3-phosphate + L-tryptophan + H2O</text>
        <dbReference type="Rhea" id="RHEA:10532"/>
        <dbReference type="ChEBI" id="CHEBI:15377"/>
        <dbReference type="ChEBI" id="CHEBI:33384"/>
        <dbReference type="ChEBI" id="CHEBI:57912"/>
        <dbReference type="ChEBI" id="CHEBI:58866"/>
        <dbReference type="ChEBI" id="CHEBI:59776"/>
        <dbReference type="EC" id="4.2.1.20"/>
    </reaction>
</comment>
<evidence type="ECO:0000256" key="3">
    <source>
        <dbReference type="ARBA" id="ARBA00009982"/>
    </source>
</evidence>
<sequence>MKSITAKNNETTIEVAPLNEMLNYQGHYGAYGGAYVPPALETQLKKLSDFFDTIAPTTSFQEEYISILKDFIGRPSALYLAKNLSTYVGAKIYLKREDLNHTGSHKINNAVGQILLAQKMGAKEIIAETGAGQHGVATATACAFLGLPCKIFMGAVDMQRQALNVKRMQLLGAEVIACTSGNQTLKDAVDTALSYYIENPESYYLLGSHVGPHPYPKMVGFFQSVIGNEAKQQFLQKEGKLPDSIIACLGGGSNAIGLFSAFLEDQEVKIYGAEGGGEDTLNSTAATLNYGTPIVFQGTYSYCLTDENGNPIASKSVAAGLDYPGISPQHAHLKDIKRVEYHSVTDKQAIEAYQLLSRLEGITPAIESSHAVALAIKLMKDTNQTVIVNLSGRGDKDVERDM</sequence>
<dbReference type="EC" id="4.2.1.20" evidence="11"/>
<dbReference type="HAMAP" id="MF_00133">
    <property type="entry name" value="Trp_synth_beta"/>
    <property type="match status" value="1"/>
</dbReference>
<evidence type="ECO:0000256" key="1">
    <source>
        <dbReference type="ARBA" id="ARBA00001933"/>
    </source>
</evidence>
<protein>
    <recommendedName>
        <fullName evidence="11">Tryptophan synthase beta chain</fullName>
        <ecNumber evidence="11">4.2.1.20</ecNumber>
    </recommendedName>
</protein>
<dbReference type="AlphaFoldDB" id="A0A0B7H1N1"/>
<dbReference type="GO" id="GO:0005737">
    <property type="term" value="C:cytoplasm"/>
    <property type="evidence" value="ECO:0007669"/>
    <property type="project" value="TreeGrafter"/>
</dbReference>
<comment type="pathway">
    <text evidence="2 11">Amino-acid biosynthesis; L-tryptophan biosynthesis; L-tryptophan from chorismate: step 5/5.</text>
</comment>
<dbReference type="InterPro" id="IPR001926">
    <property type="entry name" value="TrpB-like_PALP"/>
</dbReference>
<evidence type="ECO:0000256" key="7">
    <source>
        <dbReference type="ARBA" id="ARBA00022898"/>
    </source>
</evidence>
<dbReference type="SUPFAM" id="SSF53686">
    <property type="entry name" value="Tryptophan synthase beta subunit-like PLP-dependent enzymes"/>
    <property type="match status" value="1"/>
</dbReference>
<keyword evidence="7 11" id="KW-0663">Pyridoxal phosphate</keyword>
<feature type="modified residue" description="N6-(pyridoxal phosphate)lysine" evidence="11">
    <location>
        <position position="106"/>
    </location>
</feature>
<keyword evidence="8 11" id="KW-0057">Aromatic amino acid biosynthesis</keyword>
<dbReference type="UniPathway" id="UPA00035">
    <property type="reaction ID" value="UER00044"/>
</dbReference>
<evidence type="ECO:0000256" key="4">
    <source>
        <dbReference type="ARBA" id="ARBA00011270"/>
    </source>
</evidence>
<organism evidence="12 13">
    <name type="scientific">Capnocytophaga canimorsus</name>
    <dbReference type="NCBI Taxonomy" id="28188"/>
    <lineage>
        <taxon>Bacteria</taxon>
        <taxon>Pseudomonadati</taxon>
        <taxon>Bacteroidota</taxon>
        <taxon>Flavobacteriia</taxon>
        <taxon>Flavobacteriales</taxon>
        <taxon>Flavobacteriaceae</taxon>
        <taxon>Capnocytophaga</taxon>
    </lineage>
</organism>
<dbReference type="Gene3D" id="3.40.50.1100">
    <property type="match status" value="2"/>
</dbReference>
<name>A0A0B7H1N1_9FLAO</name>
<dbReference type="Pfam" id="PF00291">
    <property type="entry name" value="PALP"/>
    <property type="match status" value="1"/>
</dbReference>
<dbReference type="InterPro" id="IPR006654">
    <property type="entry name" value="Trp_synth_beta"/>
</dbReference>
<evidence type="ECO:0000256" key="6">
    <source>
        <dbReference type="ARBA" id="ARBA00022822"/>
    </source>
</evidence>
<comment type="similarity">
    <text evidence="3 11">Belongs to the TrpB family.</text>
</comment>
<comment type="cofactor">
    <cofactor evidence="1 11">
        <name>pyridoxal 5'-phosphate</name>
        <dbReference type="ChEBI" id="CHEBI:597326"/>
    </cofactor>
</comment>
<evidence type="ECO:0000256" key="10">
    <source>
        <dbReference type="ARBA" id="ARBA00049047"/>
    </source>
</evidence>
<proteinExistence type="inferred from homology"/>
<gene>
    <name evidence="11 12" type="primary">trpB</name>
    <name evidence="12" type="ORF">CCAN12_380013</name>
</gene>
<dbReference type="InterPro" id="IPR023026">
    <property type="entry name" value="Trp_synth_beta/beta-like"/>
</dbReference>
<evidence type="ECO:0000256" key="11">
    <source>
        <dbReference type="HAMAP-Rule" id="MF_00133"/>
    </source>
</evidence>